<feature type="domain" description="Cyclophilin TM1367-like" evidence="1">
    <location>
        <begin position="5"/>
        <end position="123"/>
    </location>
</feature>
<dbReference type="SUPFAM" id="SSF50891">
    <property type="entry name" value="Cyclophilin-like"/>
    <property type="match status" value="1"/>
</dbReference>
<dbReference type="GeneID" id="24819945"/>
<reference evidence="3" key="1">
    <citation type="submission" date="2015-03" db="EMBL/GenBank/DDBJ databases">
        <title>Characterization of two novel Thaumarchaeota isolated from the Northern Adriatic Sea.</title>
        <authorList>
            <person name="Bayer B."/>
            <person name="Vojvoda J."/>
            <person name="Offre P."/>
            <person name="Srivastava A."/>
            <person name="Elisabeth N."/>
            <person name="Garcia J.A.L."/>
            <person name="Schleper C."/>
            <person name="Herndl G.J."/>
        </authorList>
    </citation>
    <scope>NUCLEOTIDE SEQUENCE [LARGE SCALE GENOMIC DNA]</scope>
    <source>
        <strain evidence="3">NF5</strain>
    </source>
</reference>
<name>A0A0D5C255_9ARCH</name>
<dbReference type="InterPro" id="IPR029000">
    <property type="entry name" value="Cyclophilin-like_dom_sf"/>
</dbReference>
<gene>
    <name evidence="2" type="ORF">NADRNF5_0715</name>
</gene>
<dbReference type="HOGENOM" id="CLU_144084_1_0_2"/>
<dbReference type="OrthoDB" id="31132at2157"/>
<dbReference type="AlphaFoldDB" id="A0A0D5C255"/>
<dbReference type="STRING" id="1580092.NADRNF5_0715"/>
<dbReference type="KEGG" id="nin:NADRNF5_0715"/>
<keyword evidence="3" id="KW-1185">Reference proteome</keyword>
<evidence type="ECO:0000313" key="3">
    <source>
        <dbReference type="Proteomes" id="UP000032408"/>
    </source>
</evidence>
<protein>
    <recommendedName>
        <fullName evidence="1">Cyclophilin TM1367-like domain-containing protein</fullName>
    </recommendedName>
</protein>
<dbReference type="InterPro" id="IPR025658">
    <property type="entry name" value="Cyclophilin_TM1367"/>
</dbReference>
<dbReference type="EMBL" id="CP011070">
    <property type="protein sequence ID" value="AJW70410.1"/>
    <property type="molecule type" value="Genomic_DNA"/>
</dbReference>
<organism evidence="2 3">
    <name type="scientific">Nitrosopumilus adriaticus</name>
    <dbReference type="NCBI Taxonomy" id="1580092"/>
    <lineage>
        <taxon>Archaea</taxon>
        <taxon>Nitrososphaerota</taxon>
        <taxon>Nitrososphaeria</taxon>
        <taxon>Nitrosopumilales</taxon>
        <taxon>Nitrosopumilaceae</taxon>
        <taxon>Nitrosopumilus</taxon>
    </lineage>
</organism>
<evidence type="ECO:0000259" key="1">
    <source>
        <dbReference type="Pfam" id="PF04126"/>
    </source>
</evidence>
<dbReference type="Proteomes" id="UP000032408">
    <property type="component" value="Chromosome"/>
</dbReference>
<dbReference type="RefSeq" id="WP_048115733.1">
    <property type="nucleotide sequence ID" value="NZ_CP011070.1"/>
</dbReference>
<sequence>MKYAVEIKIPNSSNILLELDDHNSPKTVNDFIKNLPFTVDLNVWGDEIYTSKSPISQPEENSKSPVELNDVAYWPTGKAICLFYGPTPIGKPGEITPASPVNVIGKIISPDKSILNAVDTERTTFVLKSD</sequence>
<dbReference type="Pfam" id="PF04126">
    <property type="entry name" value="Cyclophil_like"/>
    <property type="match status" value="1"/>
</dbReference>
<proteinExistence type="predicted"/>
<reference evidence="2 3" key="2">
    <citation type="journal article" date="2016" name="ISME J.">
        <title>Physiological and genomic characterization of two novel marine thaumarchaeal strains indicates niche differentiation.</title>
        <authorList>
            <person name="Bayer B."/>
            <person name="Vojvoda J."/>
            <person name="Offre P."/>
            <person name="Alves R.J."/>
            <person name="Elisabeth N.H."/>
            <person name="Garcia J.A."/>
            <person name="Volland J.M."/>
            <person name="Srivastava A."/>
            <person name="Schleper C."/>
            <person name="Herndl G.J."/>
        </authorList>
    </citation>
    <scope>NUCLEOTIDE SEQUENCE [LARGE SCALE GENOMIC DNA]</scope>
    <source>
        <strain evidence="2 3">NF5</strain>
    </source>
</reference>
<accession>A0A0D5C255</accession>
<dbReference type="Gene3D" id="2.40.100.20">
    <property type="match status" value="1"/>
</dbReference>
<evidence type="ECO:0000313" key="2">
    <source>
        <dbReference type="EMBL" id="AJW70410.1"/>
    </source>
</evidence>